<evidence type="ECO:0000256" key="11">
    <source>
        <dbReference type="ARBA" id="ARBA00022777"/>
    </source>
</evidence>
<keyword evidence="11 14" id="KW-0418">Kinase</keyword>
<comment type="similarity">
    <text evidence="4 14 17">Belongs to the phosphoglycerate kinase family.</text>
</comment>
<dbReference type="HAMAP" id="MF_00145">
    <property type="entry name" value="Phosphoglyc_kinase"/>
    <property type="match status" value="1"/>
</dbReference>
<feature type="binding site" evidence="15">
    <location>
        <position position="146"/>
    </location>
    <ligand>
        <name>(2R)-3-phosphoglycerate</name>
        <dbReference type="ChEBI" id="CHEBI:58272"/>
    </ligand>
</feature>
<evidence type="ECO:0000256" key="10">
    <source>
        <dbReference type="ARBA" id="ARBA00022741"/>
    </source>
</evidence>
<dbReference type="PANTHER" id="PTHR11406:SF23">
    <property type="entry name" value="PHOSPHOGLYCERATE KINASE 1, CHLOROPLASTIC-RELATED"/>
    <property type="match status" value="1"/>
</dbReference>
<evidence type="ECO:0000256" key="9">
    <source>
        <dbReference type="ARBA" id="ARBA00022679"/>
    </source>
</evidence>
<evidence type="ECO:0000256" key="17">
    <source>
        <dbReference type="RuleBase" id="RU000532"/>
    </source>
</evidence>
<dbReference type="FunFam" id="3.40.50.1260:FF:000002">
    <property type="entry name" value="Phosphoglycerate kinase"/>
    <property type="match status" value="1"/>
</dbReference>
<comment type="caution">
    <text evidence="18">The sequence shown here is derived from an EMBL/GenBank/DDBJ whole genome shotgun (WGS) entry which is preliminary data.</text>
</comment>
<proteinExistence type="inferred from homology"/>
<dbReference type="GO" id="GO:0005829">
    <property type="term" value="C:cytosol"/>
    <property type="evidence" value="ECO:0007669"/>
    <property type="project" value="TreeGrafter"/>
</dbReference>
<evidence type="ECO:0000256" key="12">
    <source>
        <dbReference type="ARBA" id="ARBA00022840"/>
    </source>
</evidence>
<evidence type="ECO:0000256" key="14">
    <source>
        <dbReference type="HAMAP-Rule" id="MF_00145"/>
    </source>
</evidence>
<accession>A0A7X5QA93</accession>
<comment type="subunit">
    <text evidence="5 14">Monomer.</text>
</comment>
<dbReference type="EMBL" id="PUJW01000001">
    <property type="protein sequence ID" value="NHB90641.1"/>
    <property type="molecule type" value="Genomic_DNA"/>
</dbReference>
<dbReference type="RefSeq" id="WP_166300783.1">
    <property type="nucleotide sequence ID" value="NZ_CAWPIB010000001.1"/>
</dbReference>
<comment type="pathway">
    <text evidence="3 14">Carbohydrate degradation; glycolysis; pyruvate from D-glyceraldehyde 3-phosphate: step 2/5.</text>
</comment>
<keyword evidence="8 14" id="KW-0963">Cytoplasm</keyword>
<comment type="catalytic activity">
    <reaction evidence="1 14 17">
        <text>(2R)-3-phosphoglycerate + ATP = (2R)-3-phospho-glyceroyl phosphate + ADP</text>
        <dbReference type="Rhea" id="RHEA:14801"/>
        <dbReference type="ChEBI" id="CHEBI:30616"/>
        <dbReference type="ChEBI" id="CHEBI:57604"/>
        <dbReference type="ChEBI" id="CHEBI:58272"/>
        <dbReference type="ChEBI" id="CHEBI:456216"/>
        <dbReference type="EC" id="2.7.2.3"/>
    </reaction>
</comment>
<comment type="caution">
    <text evidence="14">Lacks conserved residue(s) required for the propagation of feature annotation.</text>
</comment>
<keyword evidence="12 14" id="KW-0067">ATP-binding</keyword>
<evidence type="ECO:0000313" key="19">
    <source>
        <dbReference type="Proteomes" id="UP000591844"/>
    </source>
</evidence>
<evidence type="ECO:0000256" key="3">
    <source>
        <dbReference type="ARBA" id="ARBA00004838"/>
    </source>
</evidence>
<dbReference type="GO" id="GO:0043531">
    <property type="term" value="F:ADP binding"/>
    <property type="evidence" value="ECO:0007669"/>
    <property type="project" value="TreeGrafter"/>
</dbReference>
<evidence type="ECO:0000256" key="2">
    <source>
        <dbReference type="ARBA" id="ARBA00004496"/>
    </source>
</evidence>
<dbReference type="Proteomes" id="UP000591844">
    <property type="component" value="Unassembled WGS sequence"/>
</dbReference>
<comment type="subcellular location">
    <subcellularLocation>
        <location evidence="2 14">Cytoplasm</location>
    </subcellularLocation>
</comment>
<dbReference type="GO" id="GO:0006096">
    <property type="term" value="P:glycolytic process"/>
    <property type="evidence" value="ECO:0007669"/>
    <property type="project" value="UniProtKB-UniRule"/>
</dbReference>
<dbReference type="AlphaFoldDB" id="A0A7X5QA93"/>
<name>A0A7X5QA93_9GAMM</name>
<dbReference type="Pfam" id="PF00162">
    <property type="entry name" value="PGK"/>
    <property type="match status" value="1"/>
</dbReference>
<dbReference type="SUPFAM" id="SSF53748">
    <property type="entry name" value="Phosphoglycerate kinase"/>
    <property type="match status" value="1"/>
</dbReference>
<dbReference type="PROSITE" id="PS00111">
    <property type="entry name" value="PGLYCERATE_KINASE"/>
    <property type="match status" value="1"/>
</dbReference>
<feature type="binding site" evidence="14">
    <location>
        <position position="36"/>
    </location>
    <ligand>
        <name>substrate</name>
    </ligand>
</feature>
<evidence type="ECO:0000256" key="1">
    <source>
        <dbReference type="ARBA" id="ARBA00000642"/>
    </source>
</evidence>
<evidence type="ECO:0000256" key="4">
    <source>
        <dbReference type="ARBA" id="ARBA00008982"/>
    </source>
</evidence>
<feature type="binding site" evidence="14 15">
    <location>
        <begin position="59"/>
        <end position="62"/>
    </location>
    <ligand>
        <name>substrate</name>
    </ligand>
</feature>
<gene>
    <name evidence="14" type="primary">pgk</name>
    <name evidence="18" type="ORF">C5469_00285</name>
</gene>
<dbReference type="PIRSF" id="PIRSF000724">
    <property type="entry name" value="Pgk"/>
    <property type="match status" value="1"/>
</dbReference>
<sequence>MSVIKMTDLDLAGKRVLIRADLNVPVKDGKVTSDARIRASLPTIEAALKQGAKVMVTSHLGRPTEGEYNEEFSLKPVVDYLKEKLSSPVRLEKEYLEGVDMAEGELVVLENVRFNKGEKKDDEVLAKKYAFLCDIYVMDAFGTAHRAQASTHGVAKFAPVACAGPLLFAELDALGKALDKPARPMVAIVGGSKVSTKLTVLDSLSKIADQLIVGGGIANTFVAAEGHNVGRSLYEDDLIPEAKKLLTSCDIPVPTDVRVATEFSETAEATLKSTSDIKDDEQILDLGDESAQRLAEILKNAKTILWNGPVGVFEFPNFRKGTEIVARAIADSDAFSIAGGGDTLAAIDLFGIADKISYISTGGGAFLEFVEGKKLPAVVMLEERAKQ</sequence>
<dbReference type="GO" id="GO:0006094">
    <property type="term" value="P:gluconeogenesis"/>
    <property type="evidence" value="ECO:0007669"/>
    <property type="project" value="TreeGrafter"/>
</dbReference>
<evidence type="ECO:0000313" key="18">
    <source>
        <dbReference type="EMBL" id="NHB90641.1"/>
    </source>
</evidence>
<evidence type="ECO:0000256" key="5">
    <source>
        <dbReference type="ARBA" id="ARBA00011245"/>
    </source>
</evidence>
<dbReference type="InterPro" id="IPR036043">
    <property type="entry name" value="Phosphoglycerate_kinase_sf"/>
</dbReference>
<keyword evidence="13 14" id="KW-0324">Glycolysis</keyword>
<evidence type="ECO:0000256" key="13">
    <source>
        <dbReference type="ARBA" id="ARBA00023152"/>
    </source>
</evidence>
<evidence type="ECO:0000256" key="8">
    <source>
        <dbReference type="ARBA" id="ARBA00022490"/>
    </source>
</evidence>
<dbReference type="EC" id="2.7.2.3" evidence="6 14"/>
<dbReference type="GO" id="GO:0005524">
    <property type="term" value="F:ATP binding"/>
    <property type="evidence" value="ECO:0007669"/>
    <property type="project" value="UniProtKB-KW"/>
</dbReference>
<reference evidence="18 19" key="1">
    <citation type="submission" date="2018-02" db="EMBL/GenBank/DDBJ databases">
        <authorList>
            <person name="Machado R.A."/>
        </authorList>
    </citation>
    <scope>NUCLEOTIDE SEQUENCE [LARGE SCALE GENOMIC DNA]</scope>
    <source>
        <strain evidence="18 19">DSM 19724</strain>
    </source>
</reference>
<dbReference type="PRINTS" id="PR00477">
    <property type="entry name" value="PHGLYCKINASE"/>
</dbReference>
<feature type="binding site" evidence="14 16">
    <location>
        <position position="197"/>
    </location>
    <ligand>
        <name>ATP</name>
        <dbReference type="ChEBI" id="CHEBI:30616"/>
    </ligand>
</feature>
<feature type="binding site" evidence="15">
    <location>
        <position position="113"/>
    </location>
    <ligand>
        <name>(2R)-3-phosphoglycerate</name>
        <dbReference type="ChEBI" id="CHEBI:58272"/>
    </ligand>
</feature>
<feature type="binding site" evidence="14 16">
    <location>
        <begin position="340"/>
        <end position="343"/>
    </location>
    <ligand>
        <name>ATP</name>
        <dbReference type="ChEBI" id="CHEBI:30616"/>
    </ligand>
</feature>
<dbReference type="Gene3D" id="3.40.50.1260">
    <property type="entry name" value="Phosphoglycerate kinase, N-terminal domain"/>
    <property type="match status" value="2"/>
</dbReference>
<feature type="binding site" evidence="14">
    <location>
        <position position="113"/>
    </location>
    <ligand>
        <name>substrate</name>
    </ligand>
</feature>
<feature type="binding site" evidence="14 15">
    <location>
        <begin position="21"/>
        <end position="23"/>
    </location>
    <ligand>
        <name>substrate</name>
    </ligand>
</feature>
<dbReference type="GO" id="GO:0004618">
    <property type="term" value="F:phosphoglycerate kinase activity"/>
    <property type="evidence" value="ECO:0007669"/>
    <property type="project" value="UniProtKB-UniRule"/>
</dbReference>
<dbReference type="InterPro" id="IPR001576">
    <property type="entry name" value="Phosphoglycerate_kinase"/>
</dbReference>
<dbReference type="FunFam" id="3.40.50.1260:FF:000001">
    <property type="entry name" value="Phosphoglycerate kinase"/>
    <property type="match status" value="1"/>
</dbReference>
<dbReference type="UniPathway" id="UPA00109">
    <property type="reaction ID" value="UER00185"/>
</dbReference>
<keyword evidence="9 14" id="KW-0808">Transferase</keyword>
<evidence type="ECO:0000256" key="16">
    <source>
        <dbReference type="PIRSR" id="PIRSR000724-2"/>
    </source>
</evidence>
<evidence type="ECO:0000256" key="15">
    <source>
        <dbReference type="PIRSR" id="PIRSR000724-1"/>
    </source>
</evidence>
<dbReference type="InterPro" id="IPR015911">
    <property type="entry name" value="Phosphoglycerate_kinase_CS"/>
</dbReference>
<keyword evidence="19" id="KW-1185">Reference proteome</keyword>
<dbReference type="PANTHER" id="PTHR11406">
    <property type="entry name" value="PHOSPHOGLYCERATE KINASE"/>
    <property type="match status" value="1"/>
</dbReference>
<protein>
    <recommendedName>
        <fullName evidence="7 14">Phosphoglycerate kinase</fullName>
        <ecNumber evidence="6 14">2.7.2.3</ecNumber>
    </recommendedName>
</protein>
<organism evidence="18 19">
    <name type="scientific">Photorhabdus cinerea</name>
    <dbReference type="NCBI Taxonomy" id="471575"/>
    <lineage>
        <taxon>Bacteria</taxon>
        <taxon>Pseudomonadati</taxon>
        <taxon>Pseudomonadota</taxon>
        <taxon>Gammaproteobacteria</taxon>
        <taxon>Enterobacterales</taxon>
        <taxon>Morganellaceae</taxon>
        <taxon>Photorhabdus</taxon>
    </lineage>
</organism>
<evidence type="ECO:0000256" key="7">
    <source>
        <dbReference type="ARBA" id="ARBA00016471"/>
    </source>
</evidence>
<evidence type="ECO:0000256" key="6">
    <source>
        <dbReference type="ARBA" id="ARBA00013061"/>
    </source>
</evidence>
<feature type="binding site" evidence="14">
    <location>
        <position position="146"/>
    </location>
    <ligand>
        <name>substrate</name>
    </ligand>
</feature>
<feature type="binding site" evidence="14 16">
    <location>
        <position position="314"/>
    </location>
    <ligand>
        <name>ATP</name>
        <dbReference type="ChEBI" id="CHEBI:30616"/>
    </ligand>
</feature>
<dbReference type="InterPro" id="IPR015824">
    <property type="entry name" value="Phosphoglycerate_kinase_N"/>
</dbReference>
<keyword evidence="10 14" id="KW-0547">Nucleotide-binding</keyword>
<feature type="binding site" evidence="15">
    <location>
        <position position="36"/>
    </location>
    <ligand>
        <name>(2R)-3-phosphoglycerate</name>
        <dbReference type="ChEBI" id="CHEBI:58272"/>
    </ligand>
</feature>